<organism evidence="8 9">
    <name type="scientific">Dialister micraerophilus UPII 345-E</name>
    <dbReference type="NCBI Taxonomy" id="910314"/>
    <lineage>
        <taxon>Bacteria</taxon>
        <taxon>Bacillati</taxon>
        <taxon>Bacillota</taxon>
        <taxon>Negativicutes</taxon>
        <taxon>Veillonellales</taxon>
        <taxon>Veillonellaceae</taxon>
        <taxon>Dialister</taxon>
    </lineage>
</organism>
<dbReference type="Proteomes" id="UP000004594">
    <property type="component" value="Unassembled WGS sequence"/>
</dbReference>
<dbReference type="OrthoDB" id="9773137at2"/>
<evidence type="ECO:0000313" key="9">
    <source>
        <dbReference type="Proteomes" id="UP000004594"/>
    </source>
</evidence>
<dbReference type="Gene3D" id="3.40.50.300">
    <property type="entry name" value="P-loop containing nucleotide triphosphate hydrolases"/>
    <property type="match status" value="1"/>
</dbReference>
<dbReference type="InterPro" id="IPR051451">
    <property type="entry name" value="PhoH2-like"/>
</dbReference>
<proteinExistence type="inferred from homology"/>
<evidence type="ECO:0000313" key="8">
    <source>
        <dbReference type="EMBL" id="EFR42404.1"/>
    </source>
</evidence>
<keyword evidence="5" id="KW-0067">ATP-binding</keyword>
<evidence type="ECO:0000256" key="5">
    <source>
        <dbReference type="ARBA" id="ARBA00022840"/>
    </source>
</evidence>
<keyword evidence="3" id="KW-0963">Cytoplasm</keyword>
<dbReference type="InterPro" id="IPR003714">
    <property type="entry name" value="PhoH"/>
</dbReference>
<name>E4L9Y3_9FIRM</name>
<evidence type="ECO:0000256" key="1">
    <source>
        <dbReference type="ARBA" id="ARBA00004496"/>
    </source>
</evidence>
<evidence type="ECO:0000259" key="7">
    <source>
        <dbReference type="Pfam" id="PF02562"/>
    </source>
</evidence>
<dbReference type="eggNOG" id="COG1702">
    <property type="taxonomic scope" value="Bacteria"/>
</dbReference>
<sequence>MKIIKEITKQLVIQEIAEASRLFEKENKYIHIIGKHYEADIMARGNMIKISGDEEKVNKCIKVLSELHRMYCEHIAINEKQVRTVIELLDTNQADLLYAMQNDIINVSKNGTMIRPRTIGQKYYVDAIRTHDITFGIGPAGCGKTYLAVALGAFYLKNHNVQRIILVRPAVEAGEKLGFLPGDLQEKVNPYLRPLFDGLSDMFGIDEFIKLQQKGMIEVAPLAYMRGRTLEKSFIILDEAQNTTKEQIKMFLTRLGNRSKMVINGDITQIDLPSHTVSGLVDAQRVLKNVKGISTIKFTSEDVVRHDLVAAIINAYEKDAKRKRKAEDRKNYGNNDQLQ</sequence>
<dbReference type="SUPFAM" id="SSF52540">
    <property type="entry name" value="P-loop containing nucleoside triphosphate hydrolases"/>
    <property type="match status" value="1"/>
</dbReference>
<evidence type="ECO:0000256" key="2">
    <source>
        <dbReference type="ARBA" id="ARBA00010393"/>
    </source>
</evidence>
<evidence type="ECO:0000256" key="6">
    <source>
        <dbReference type="ARBA" id="ARBA00039970"/>
    </source>
</evidence>
<dbReference type="AlphaFoldDB" id="E4L9Y3"/>
<gene>
    <name evidence="8" type="ORF">HMPREF9220_0144</name>
</gene>
<protein>
    <recommendedName>
        <fullName evidence="6">PhoH-like protein</fullName>
    </recommendedName>
</protein>
<dbReference type="PANTHER" id="PTHR30473:SF1">
    <property type="entry name" value="PHOH-LIKE PROTEIN"/>
    <property type="match status" value="1"/>
</dbReference>
<comment type="caution">
    <text evidence="8">The sequence shown here is derived from an EMBL/GenBank/DDBJ whole genome shotgun (WGS) entry which is preliminary data.</text>
</comment>
<dbReference type="GO" id="GO:0005829">
    <property type="term" value="C:cytosol"/>
    <property type="evidence" value="ECO:0007669"/>
    <property type="project" value="TreeGrafter"/>
</dbReference>
<feature type="domain" description="PhoH-like protein" evidence="7">
    <location>
        <begin position="113"/>
        <end position="317"/>
    </location>
</feature>
<comment type="similarity">
    <text evidence="2">Belongs to the PhoH family.</text>
</comment>
<dbReference type="RefSeq" id="WP_007554980.1">
    <property type="nucleotide sequence ID" value="NZ_AENT01000025.1"/>
</dbReference>
<dbReference type="Pfam" id="PF02562">
    <property type="entry name" value="PhoH"/>
    <property type="match status" value="1"/>
</dbReference>
<reference evidence="8 9" key="1">
    <citation type="submission" date="2010-11" db="EMBL/GenBank/DDBJ databases">
        <authorList>
            <person name="Durkin A.S."/>
            <person name="Madupu R."/>
            <person name="Torralba M."/>
            <person name="Gillis M."/>
            <person name="Methe B."/>
            <person name="Sutton G."/>
            <person name="Nelson K.E."/>
        </authorList>
    </citation>
    <scope>NUCLEOTIDE SEQUENCE [LARGE SCALE GENOMIC DNA]</scope>
    <source>
        <strain evidence="8 9">UPII 345-E</strain>
    </source>
</reference>
<dbReference type="InterPro" id="IPR027417">
    <property type="entry name" value="P-loop_NTPase"/>
</dbReference>
<comment type="subcellular location">
    <subcellularLocation>
        <location evidence="1">Cytoplasm</location>
    </subcellularLocation>
</comment>
<keyword evidence="4" id="KW-0547">Nucleotide-binding</keyword>
<dbReference type="FunFam" id="3.40.50.300:FF:000013">
    <property type="entry name" value="PhoH family ATPase"/>
    <property type="match status" value="1"/>
</dbReference>
<evidence type="ECO:0000256" key="4">
    <source>
        <dbReference type="ARBA" id="ARBA00022741"/>
    </source>
</evidence>
<dbReference type="PANTHER" id="PTHR30473">
    <property type="entry name" value="PROTEIN PHOH"/>
    <property type="match status" value="1"/>
</dbReference>
<dbReference type="EMBL" id="AENT01000025">
    <property type="protein sequence ID" value="EFR42404.1"/>
    <property type="molecule type" value="Genomic_DNA"/>
</dbReference>
<accession>E4L9Y3</accession>
<dbReference type="GO" id="GO:0005524">
    <property type="term" value="F:ATP binding"/>
    <property type="evidence" value="ECO:0007669"/>
    <property type="project" value="UniProtKB-KW"/>
</dbReference>
<evidence type="ECO:0000256" key="3">
    <source>
        <dbReference type="ARBA" id="ARBA00022490"/>
    </source>
</evidence>